<accession>A0A345D7N1</accession>
<keyword evidence="2" id="KW-1185">Reference proteome</keyword>
<dbReference type="Gene3D" id="3.15.10.40">
    <property type="entry name" value="Uncharacterised protein PF07273, DUF1439"/>
    <property type="match status" value="1"/>
</dbReference>
<dbReference type="AlphaFoldDB" id="A0A345D7N1"/>
<dbReference type="Pfam" id="PF07273">
    <property type="entry name" value="DUF1439"/>
    <property type="match status" value="1"/>
</dbReference>
<reference evidence="2" key="1">
    <citation type="submission" date="2018-07" db="EMBL/GenBank/DDBJ databases">
        <authorList>
            <person name="Kim H."/>
        </authorList>
    </citation>
    <scope>NUCLEOTIDE SEQUENCE [LARGE SCALE GENOMIC DNA]</scope>
    <source>
        <strain evidence="2">F02</strain>
    </source>
</reference>
<gene>
    <name evidence="1" type="ORF">DTO96_100072</name>
</gene>
<proteinExistence type="predicted"/>
<dbReference type="EMBL" id="CP031124">
    <property type="protein sequence ID" value="AXF84369.1"/>
    <property type="molecule type" value="Genomic_DNA"/>
</dbReference>
<evidence type="ECO:0000313" key="2">
    <source>
        <dbReference type="Proteomes" id="UP000252182"/>
    </source>
</evidence>
<dbReference type="PROSITE" id="PS51257">
    <property type="entry name" value="PROKAR_LIPOPROTEIN"/>
    <property type="match status" value="1"/>
</dbReference>
<evidence type="ECO:0000313" key="1">
    <source>
        <dbReference type="EMBL" id="AXF84369.1"/>
    </source>
</evidence>
<evidence type="ECO:0008006" key="3">
    <source>
        <dbReference type="Google" id="ProtNLM"/>
    </source>
</evidence>
<name>A0A345D7N1_9BURK</name>
<sequence>MKRVVEMAKLIKWCMAIVVLAGVALVGCQALNSTHSFTVSQTQLQKLVDKNWTTMAAKLHESNVTMAAPTLKLLPDSQRIGADFDAFVETGFLGVKLDGTMSVSGIPAYDEAQGAVVLRDMKVDKFDVTNLPDMLDGVVKNQAQRMVGKKFGTDVPIYKIEADKLRFAGKTWLPEKVEVAKDHLEITLLPK</sequence>
<organism evidence="1 2">
    <name type="scientific">Ephemeroptericola cinctiostellae</name>
    <dbReference type="NCBI Taxonomy" id="2268024"/>
    <lineage>
        <taxon>Bacteria</taxon>
        <taxon>Pseudomonadati</taxon>
        <taxon>Pseudomonadota</taxon>
        <taxon>Betaproteobacteria</taxon>
        <taxon>Burkholderiales</taxon>
        <taxon>Burkholderiaceae</taxon>
        <taxon>Ephemeroptericola</taxon>
    </lineage>
</organism>
<dbReference type="Proteomes" id="UP000252182">
    <property type="component" value="Chromosome"/>
</dbReference>
<dbReference type="InterPro" id="IPR010835">
    <property type="entry name" value="DUF1439"/>
</dbReference>
<protein>
    <recommendedName>
        <fullName evidence="3">Lipoprotein</fullName>
    </recommendedName>
</protein>
<dbReference type="KEGG" id="hyf:DTO96_100072"/>